<dbReference type="AlphaFoldDB" id="A0A1F5Z541"/>
<dbReference type="STRING" id="1798377.A2872_03355"/>
<keyword evidence="7" id="KW-0808">Transferase</keyword>
<comment type="catalytic activity">
    <reaction evidence="14">
        <text>pyruvate + ATP + H2O = phosphoenolpyruvate + AMP + phosphate + 2 H(+)</text>
        <dbReference type="Rhea" id="RHEA:11364"/>
        <dbReference type="ChEBI" id="CHEBI:15361"/>
        <dbReference type="ChEBI" id="CHEBI:15377"/>
        <dbReference type="ChEBI" id="CHEBI:15378"/>
        <dbReference type="ChEBI" id="CHEBI:30616"/>
        <dbReference type="ChEBI" id="CHEBI:43474"/>
        <dbReference type="ChEBI" id="CHEBI:58702"/>
        <dbReference type="ChEBI" id="CHEBI:456215"/>
        <dbReference type="EC" id="2.7.9.2"/>
    </reaction>
</comment>
<evidence type="ECO:0000256" key="1">
    <source>
        <dbReference type="ARBA" id="ARBA00001946"/>
    </source>
</evidence>
<evidence type="ECO:0000313" key="17">
    <source>
        <dbReference type="Proteomes" id="UP000178681"/>
    </source>
</evidence>
<keyword evidence="8" id="KW-0479">Metal-binding</keyword>
<dbReference type="InterPro" id="IPR002192">
    <property type="entry name" value="PPDK_AMP/ATP-bd"/>
</dbReference>
<sequence length="691" mass="77317">MGFMIRSQILLNKNIISEVKKIAKSRGISQSETVRTLLEQALSGSHITGITETKQDYIQSLGNFKLKNPRIDGFKEIFSVGGKTPEIKIVGPEMFEEYLKTRNLPVDLEFELAEVCAELKKSSVTGTLVVRRAYVVPGLENPPGPRFLGLQSTKVAGAVKAIYDFAIEHEYYLKSGSSICVFIHPFLDPKPVTSPIMSGVQLPYGGYAAPLNDEASRVEVFAVWGNNEGVQSFDAIDRYVVDTKRQIILDKNCPQKSLMFCTTKKSQSEKIPVPQDRQFEQVLSDSEILEAGRVVYELSKKYGLRRVEFTYDGLETILFNESAPYKIYEKEIKNIDKVGEIFAISSEKDVEALRSLNTSKNKIVYIDKKIVEERAYDVLNSVAGLPEKYMVLYPGLSATAHAMRVLNDFGHTAIVVGNRIFKHNEKIIVKRVGSQIVIESLKNSAIKNLVVNLYDAKLYGRDLVGGKATNLSILKSKGYNVPHGLVLTTEFCQKPRNWDEVFKSIDLDKKKKYAVRSSADIEDKTDHAFAGQFETYLNTNYEDIPMKVREVIKSASAKRIHDYFASMGSDWSVKMAVVVQEMIDVDKSGGVFGKDLQTGDEDLIVMDVALGLGDGVVNGTAKTQRIIYSRSKNKLINDKAGNAKNLLTRMEIDSLVEMTFSVEKLIGEVQDIEWAIDKKGAIWLIQTRGLQ</sequence>
<proteinExistence type="inferred from homology"/>
<organism evidence="16 17">
    <name type="scientific">Candidatus Gottesmanbacteria bacterium RIFCSPHIGHO2_01_FULL_42_12</name>
    <dbReference type="NCBI Taxonomy" id="1798377"/>
    <lineage>
        <taxon>Bacteria</taxon>
        <taxon>Candidatus Gottesmaniibacteriota</taxon>
    </lineage>
</organism>
<keyword evidence="10" id="KW-0418">Kinase</keyword>
<reference evidence="16 17" key="1">
    <citation type="journal article" date="2016" name="Nat. Commun.">
        <title>Thousands of microbial genomes shed light on interconnected biogeochemical processes in an aquifer system.</title>
        <authorList>
            <person name="Anantharaman K."/>
            <person name="Brown C.T."/>
            <person name="Hug L.A."/>
            <person name="Sharon I."/>
            <person name="Castelle C.J."/>
            <person name="Probst A.J."/>
            <person name="Thomas B.C."/>
            <person name="Singh A."/>
            <person name="Wilkins M.J."/>
            <person name="Karaoz U."/>
            <person name="Brodie E.L."/>
            <person name="Williams K.H."/>
            <person name="Hubbard S.S."/>
            <person name="Banfield J.F."/>
        </authorList>
    </citation>
    <scope>NUCLEOTIDE SEQUENCE [LARGE SCALE GENOMIC DNA]</scope>
</reference>
<evidence type="ECO:0000256" key="5">
    <source>
        <dbReference type="ARBA" id="ARBA00011996"/>
    </source>
</evidence>
<evidence type="ECO:0000256" key="13">
    <source>
        <dbReference type="ARBA" id="ARBA00033470"/>
    </source>
</evidence>
<gene>
    <name evidence="16" type="ORF">A2872_03355</name>
</gene>
<comment type="cofactor">
    <cofactor evidence="1">
        <name>Mg(2+)</name>
        <dbReference type="ChEBI" id="CHEBI:18420"/>
    </cofactor>
</comment>
<keyword evidence="12" id="KW-0460">Magnesium</keyword>
<feature type="domain" description="Pyruvate phosphate dikinase AMP/ATP-binding" evidence="15">
    <location>
        <begin position="178"/>
        <end position="313"/>
    </location>
</feature>
<accession>A0A1F5Z541</accession>
<evidence type="ECO:0000256" key="14">
    <source>
        <dbReference type="ARBA" id="ARBA00047700"/>
    </source>
</evidence>
<keyword evidence="9" id="KW-0547">Nucleotide-binding</keyword>
<evidence type="ECO:0000313" key="16">
    <source>
        <dbReference type="EMBL" id="OGG07242.1"/>
    </source>
</evidence>
<dbReference type="CDD" id="cd21631">
    <property type="entry name" value="RHH_CopG_NikR-like"/>
    <property type="match status" value="1"/>
</dbReference>
<evidence type="ECO:0000256" key="4">
    <source>
        <dbReference type="ARBA" id="ARBA00007837"/>
    </source>
</evidence>
<keyword evidence="11" id="KW-0067">ATP-binding</keyword>
<evidence type="ECO:0000256" key="12">
    <source>
        <dbReference type="ARBA" id="ARBA00022842"/>
    </source>
</evidence>
<dbReference type="GO" id="GO:0006094">
    <property type="term" value="P:gluconeogenesis"/>
    <property type="evidence" value="ECO:0007669"/>
    <property type="project" value="UniProtKB-UniPathway"/>
</dbReference>
<dbReference type="GO" id="GO:0005524">
    <property type="term" value="F:ATP binding"/>
    <property type="evidence" value="ECO:0007669"/>
    <property type="project" value="UniProtKB-KW"/>
</dbReference>
<evidence type="ECO:0000256" key="8">
    <source>
        <dbReference type="ARBA" id="ARBA00022723"/>
    </source>
</evidence>
<name>A0A1F5Z541_9BACT</name>
<evidence type="ECO:0000256" key="3">
    <source>
        <dbReference type="ARBA" id="ARBA00004742"/>
    </source>
</evidence>
<dbReference type="SUPFAM" id="SSF56059">
    <property type="entry name" value="Glutathione synthetase ATP-binding domain-like"/>
    <property type="match status" value="1"/>
</dbReference>
<dbReference type="GO" id="GO:0008986">
    <property type="term" value="F:pyruvate, water dikinase activity"/>
    <property type="evidence" value="ECO:0007669"/>
    <property type="project" value="UniProtKB-EC"/>
</dbReference>
<evidence type="ECO:0000256" key="6">
    <source>
        <dbReference type="ARBA" id="ARBA00021623"/>
    </source>
</evidence>
<dbReference type="EMBL" id="MFJG01000010">
    <property type="protein sequence ID" value="OGG07242.1"/>
    <property type="molecule type" value="Genomic_DNA"/>
</dbReference>
<dbReference type="Proteomes" id="UP000178681">
    <property type="component" value="Unassembled WGS sequence"/>
</dbReference>
<evidence type="ECO:0000256" key="7">
    <source>
        <dbReference type="ARBA" id="ARBA00022679"/>
    </source>
</evidence>
<dbReference type="InterPro" id="IPR006319">
    <property type="entry name" value="PEP_synth"/>
</dbReference>
<comment type="function">
    <text evidence="2">Catalyzes the phosphorylation of pyruvate to phosphoenolpyruvate.</text>
</comment>
<evidence type="ECO:0000256" key="10">
    <source>
        <dbReference type="ARBA" id="ARBA00022777"/>
    </source>
</evidence>
<dbReference type="Pfam" id="PF01326">
    <property type="entry name" value="PPDK_N"/>
    <property type="match status" value="2"/>
</dbReference>
<dbReference type="PANTHER" id="PTHR43030:SF1">
    <property type="entry name" value="PHOSPHOENOLPYRUVATE SYNTHASE"/>
    <property type="match status" value="1"/>
</dbReference>
<evidence type="ECO:0000256" key="9">
    <source>
        <dbReference type="ARBA" id="ARBA00022741"/>
    </source>
</evidence>
<dbReference type="PANTHER" id="PTHR43030">
    <property type="entry name" value="PHOSPHOENOLPYRUVATE SYNTHASE"/>
    <property type="match status" value="1"/>
</dbReference>
<evidence type="ECO:0000256" key="11">
    <source>
        <dbReference type="ARBA" id="ARBA00022840"/>
    </source>
</evidence>
<feature type="domain" description="Pyruvate phosphate dikinase AMP/ATP-binding" evidence="15">
    <location>
        <begin position="509"/>
        <end position="645"/>
    </location>
</feature>
<comment type="pathway">
    <text evidence="3">Carbohydrate biosynthesis; gluconeogenesis.</text>
</comment>
<evidence type="ECO:0000259" key="15">
    <source>
        <dbReference type="Pfam" id="PF01326"/>
    </source>
</evidence>
<dbReference type="GO" id="GO:0046872">
    <property type="term" value="F:metal ion binding"/>
    <property type="evidence" value="ECO:0007669"/>
    <property type="project" value="UniProtKB-KW"/>
</dbReference>
<dbReference type="EC" id="2.7.9.2" evidence="5"/>
<protein>
    <recommendedName>
        <fullName evidence="6">Phosphoenolpyruvate synthase</fullName>
        <ecNumber evidence="5">2.7.9.2</ecNumber>
    </recommendedName>
    <alternativeName>
        <fullName evidence="13">Pyruvate, water dikinase</fullName>
    </alternativeName>
</protein>
<dbReference type="InterPro" id="IPR013815">
    <property type="entry name" value="ATP_grasp_subdomain_1"/>
</dbReference>
<dbReference type="Gene3D" id="3.30.1490.20">
    <property type="entry name" value="ATP-grasp fold, A domain"/>
    <property type="match status" value="2"/>
</dbReference>
<evidence type="ECO:0000256" key="2">
    <source>
        <dbReference type="ARBA" id="ARBA00002988"/>
    </source>
</evidence>
<dbReference type="UniPathway" id="UPA00138"/>
<comment type="caution">
    <text evidence="16">The sequence shown here is derived from an EMBL/GenBank/DDBJ whole genome shotgun (WGS) entry which is preliminary data.</text>
</comment>
<dbReference type="Gene3D" id="3.30.470.20">
    <property type="entry name" value="ATP-grasp fold, B domain"/>
    <property type="match status" value="2"/>
</dbReference>
<comment type="similarity">
    <text evidence="4">Belongs to the PEP-utilizing enzyme family.</text>
</comment>